<dbReference type="EMBL" id="KL584990">
    <property type="protein sequence ID" value="KEQ81790.1"/>
    <property type="molecule type" value="Genomic_DNA"/>
</dbReference>
<feature type="compositionally biased region" description="Low complexity" evidence="3">
    <location>
        <begin position="13"/>
        <end position="28"/>
    </location>
</feature>
<dbReference type="GO" id="GO:0008270">
    <property type="term" value="F:zinc ion binding"/>
    <property type="evidence" value="ECO:0007669"/>
    <property type="project" value="InterPro"/>
</dbReference>
<evidence type="ECO:0000256" key="1">
    <source>
        <dbReference type="ARBA" id="ARBA00004123"/>
    </source>
</evidence>
<accession>A0A074X8E9</accession>
<gene>
    <name evidence="5" type="ORF">M438DRAFT_323991</name>
</gene>
<dbReference type="RefSeq" id="XP_029757977.1">
    <property type="nucleotide sequence ID" value="XM_029903037.1"/>
</dbReference>
<comment type="subcellular location">
    <subcellularLocation>
        <location evidence="1">Nucleus</location>
    </subcellularLocation>
</comment>
<proteinExistence type="predicted"/>
<dbReference type="PROSITE" id="PS50048">
    <property type="entry name" value="ZN2_CY6_FUNGAL_2"/>
    <property type="match status" value="1"/>
</dbReference>
<feature type="domain" description="Zn(2)-C6 fungal-type" evidence="4">
    <location>
        <begin position="38"/>
        <end position="66"/>
    </location>
</feature>
<dbReference type="CDD" id="cd00067">
    <property type="entry name" value="GAL4"/>
    <property type="match status" value="1"/>
</dbReference>
<dbReference type="GO" id="GO:0045944">
    <property type="term" value="P:positive regulation of transcription by RNA polymerase II"/>
    <property type="evidence" value="ECO:0007669"/>
    <property type="project" value="TreeGrafter"/>
</dbReference>
<dbReference type="PANTHER" id="PTHR37534:SF23">
    <property type="entry name" value="ZN(II)2CYS6 TRANSCRIPTION FACTOR (EUROFUNG)"/>
    <property type="match status" value="1"/>
</dbReference>
<dbReference type="STRING" id="1043002.A0A074X8E9"/>
<dbReference type="PROSITE" id="PS00463">
    <property type="entry name" value="ZN2_CY6_FUNGAL_1"/>
    <property type="match status" value="1"/>
</dbReference>
<dbReference type="GO" id="GO:0005634">
    <property type="term" value="C:nucleus"/>
    <property type="evidence" value="ECO:0007669"/>
    <property type="project" value="UniProtKB-SubCell"/>
</dbReference>
<reference evidence="5 6" key="1">
    <citation type="journal article" date="2014" name="BMC Genomics">
        <title>Genome sequencing of four Aureobasidium pullulans varieties: biotechnological potential, stress tolerance, and description of new species.</title>
        <authorList>
            <person name="Gostin Ar C."/>
            <person name="Ohm R.A."/>
            <person name="Kogej T."/>
            <person name="Sonjak S."/>
            <person name="Turk M."/>
            <person name="Zajc J."/>
            <person name="Zalar P."/>
            <person name="Grube M."/>
            <person name="Sun H."/>
            <person name="Han J."/>
            <person name="Sharma A."/>
            <person name="Chiniquy J."/>
            <person name="Ngan C.Y."/>
            <person name="Lipzen A."/>
            <person name="Barry K."/>
            <person name="Grigoriev I.V."/>
            <person name="Gunde-Cimerman N."/>
        </authorList>
    </citation>
    <scope>NUCLEOTIDE SEQUENCE [LARGE SCALE GENOMIC DNA]</scope>
    <source>
        <strain evidence="5 6">EXF-150</strain>
    </source>
</reference>
<evidence type="ECO:0000259" key="4">
    <source>
        <dbReference type="PROSITE" id="PS50048"/>
    </source>
</evidence>
<evidence type="ECO:0000256" key="3">
    <source>
        <dbReference type="SAM" id="MobiDB-lite"/>
    </source>
</evidence>
<keyword evidence="6" id="KW-1185">Reference proteome</keyword>
<dbReference type="Proteomes" id="UP000030706">
    <property type="component" value="Unassembled WGS sequence"/>
</dbReference>
<dbReference type="AlphaFoldDB" id="A0A074X8E9"/>
<sequence>MSTFKQENGGASVGREAASAQAASSDAARSARKRTKTGCLTCRKRRIKCDEGKPVCKNCMKSKRQCEGYNQRVVFKPADFQYLPHGGATITFDAGLTGIPNEHGHHGAYPPHSGSQPRSLSVASQMSQQYGAAGDMLDQQQSPSITQHHGFDPMVHGMPQQPTRFERSPELAGAPFLDRSSSFSQGVPVDSGPPNPTLYQSIPEASPYMEQYSTTGWQQDGQGHFTPVLWSNAYVTDDQQPIGVPHQWHGEGFISPNIPEATPTPPGGLPYGYGGNPERSQPVNHQSQPQNIPTMTNNAPLQTQLGRSGVLDEAAIEVHDEDYYDVDTEDEMYDMDTDFDAQNIHGSKGRNYGQYGLSGARMDSRHFDTFVFSGAMDSYRPEHVANPLKNPATARVFAHFLQETAAVLTTSARQIWRLNSSANSKSMPMVRKCIWTHTLPMAALHHQGLLQSMLAISSLQIAKIQGASETPSLKHYAYALKRIHNCVGNPKKRLSVPVFAASLLLGYYECMAANHANWQSHLNGARQLVVEMDFAGMTKTFKQLKSDKARQDQQMPRFSATGIPQISPDQSPQDILLDQMYEADENIVGGICGTAVSYDRYGHIGEAMPSPQPFNLETYDTLKDLYWWYCKQDAYHSLISTDPLMMDYSRYTDCPPRAPLGKADAPYGSFDHVVLLLARIADFAVKDRKRKLKVEKSSMGSPLDSGRRTSSASNNASATPPPNMFKSRGASHSPASTASHAYDSIDLNIATANAVQEWNSIKAALDFVAASLGPYFQPLDAEYQPPLPTPFGPALLYRSWDISVFWTCYNMAMIAALRNHPHMPPAAHVAAAAAAESTKPYAYSIGRIAAGIQPPPEDRALDPKMGAAMIDMIIPLFFAGIQYTDASHRAWLVERLFETNRRSGWATASIIAEGCQSGWIRAAEAGRGPPHVRVRKATFSDFRIGRYGDSQVEANRQRLSELDAENDRKFVRTKASARVHWAIGLMGTEEDVPEESD</sequence>
<name>A0A074X8E9_AURPU</name>
<feature type="region of interest" description="Disordered" evidence="3">
    <location>
        <begin position="1"/>
        <end position="36"/>
    </location>
</feature>
<dbReference type="HOGENOM" id="CLU_006603_0_0_1"/>
<dbReference type="SMART" id="SM00066">
    <property type="entry name" value="GAL4"/>
    <property type="match status" value="1"/>
</dbReference>
<dbReference type="GO" id="GO:0000976">
    <property type="term" value="F:transcription cis-regulatory region binding"/>
    <property type="evidence" value="ECO:0007669"/>
    <property type="project" value="TreeGrafter"/>
</dbReference>
<feature type="compositionally biased region" description="Low complexity" evidence="3">
    <location>
        <begin position="709"/>
        <end position="718"/>
    </location>
</feature>
<dbReference type="GeneID" id="40745343"/>
<dbReference type="InterPro" id="IPR036864">
    <property type="entry name" value="Zn2-C6_fun-type_DNA-bd_sf"/>
</dbReference>
<dbReference type="PANTHER" id="PTHR37534">
    <property type="entry name" value="TRANSCRIPTIONAL ACTIVATOR PROTEIN UGA3"/>
    <property type="match status" value="1"/>
</dbReference>
<dbReference type="Gene3D" id="4.10.240.10">
    <property type="entry name" value="Zn(2)-C6 fungal-type DNA-binding domain"/>
    <property type="match status" value="1"/>
</dbReference>
<protein>
    <recommendedName>
        <fullName evidence="4">Zn(2)-C6 fungal-type domain-containing protein</fullName>
    </recommendedName>
</protein>
<dbReference type="SUPFAM" id="SSF57701">
    <property type="entry name" value="Zn2/Cys6 DNA-binding domain"/>
    <property type="match status" value="1"/>
</dbReference>
<evidence type="ECO:0000313" key="6">
    <source>
        <dbReference type="Proteomes" id="UP000030706"/>
    </source>
</evidence>
<keyword evidence="2" id="KW-0539">Nucleus</keyword>
<feature type="region of interest" description="Disordered" evidence="3">
    <location>
        <begin position="694"/>
        <end position="737"/>
    </location>
</feature>
<organism evidence="5 6">
    <name type="scientific">Aureobasidium pullulans EXF-150</name>
    <dbReference type="NCBI Taxonomy" id="1043002"/>
    <lineage>
        <taxon>Eukaryota</taxon>
        <taxon>Fungi</taxon>
        <taxon>Dikarya</taxon>
        <taxon>Ascomycota</taxon>
        <taxon>Pezizomycotina</taxon>
        <taxon>Dothideomycetes</taxon>
        <taxon>Dothideomycetidae</taxon>
        <taxon>Dothideales</taxon>
        <taxon>Saccotheciaceae</taxon>
        <taxon>Aureobasidium</taxon>
    </lineage>
</organism>
<dbReference type="InterPro" id="IPR021858">
    <property type="entry name" value="Fun_TF"/>
</dbReference>
<dbReference type="InterPro" id="IPR001138">
    <property type="entry name" value="Zn2Cys6_DnaBD"/>
</dbReference>
<evidence type="ECO:0000256" key="2">
    <source>
        <dbReference type="ARBA" id="ARBA00023242"/>
    </source>
</evidence>
<dbReference type="Pfam" id="PF11951">
    <property type="entry name" value="Fungal_trans_2"/>
    <property type="match status" value="1"/>
</dbReference>
<dbReference type="Pfam" id="PF00172">
    <property type="entry name" value="Zn_clus"/>
    <property type="match status" value="1"/>
</dbReference>
<dbReference type="GO" id="GO:0000981">
    <property type="term" value="F:DNA-binding transcription factor activity, RNA polymerase II-specific"/>
    <property type="evidence" value="ECO:0007669"/>
    <property type="project" value="InterPro"/>
</dbReference>
<evidence type="ECO:0000313" key="5">
    <source>
        <dbReference type="EMBL" id="KEQ81790.1"/>
    </source>
</evidence>
<dbReference type="OrthoDB" id="5391043at2759"/>